<protein>
    <submittedName>
        <fullName evidence="1">Transposase</fullName>
    </submittedName>
</protein>
<keyword evidence="2" id="KW-1185">Reference proteome</keyword>
<name>A0A229RFX7_AMYAL</name>
<dbReference type="OrthoDB" id="4748550at2"/>
<reference evidence="1 2" key="1">
    <citation type="submission" date="2017-07" db="EMBL/GenBank/DDBJ databases">
        <title>Amycolatopsis alba DSM 44262 Genome sequencing and assembly.</title>
        <authorList>
            <person name="Kaur N."/>
            <person name="Mayilraj S."/>
        </authorList>
    </citation>
    <scope>NUCLEOTIDE SEQUENCE [LARGE SCALE GENOMIC DNA]</scope>
    <source>
        <strain evidence="1 2">DSM 44262</strain>
    </source>
</reference>
<comment type="caution">
    <text evidence="1">The sequence shown here is derived from an EMBL/GenBank/DDBJ whole genome shotgun (WGS) entry which is preliminary data.</text>
</comment>
<gene>
    <name evidence="1" type="ORF">CFP75_30400</name>
</gene>
<dbReference type="EMBL" id="NMQU01000102">
    <property type="protein sequence ID" value="OXM45558.1"/>
    <property type="molecule type" value="Genomic_DNA"/>
</dbReference>
<organism evidence="1 2">
    <name type="scientific">Amycolatopsis alba DSM 44262</name>
    <dbReference type="NCBI Taxonomy" id="1125972"/>
    <lineage>
        <taxon>Bacteria</taxon>
        <taxon>Bacillati</taxon>
        <taxon>Actinomycetota</taxon>
        <taxon>Actinomycetes</taxon>
        <taxon>Pseudonocardiales</taxon>
        <taxon>Pseudonocardiaceae</taxon>
        <taxon>Amycolatopsis</taxon>
    </lineage>
</organism>
<evidence type="ECO:0000313" key="2">
    <source>
        <dbReference type="Proteomes" id="UP000215563"/>
    </source>
</evidence>
<evidence type="ECO:0000313" key="1">
    <source>
        <dbReference type="EMBL" id="OXM45558.1"/>
    </source>
</evidence>
<proteinExistence type="predicted"/>
<accession>A0A229RFX7</accession>
<dbReference type="Proteomes" id="UP000215563">
    <property type="component" value="Unassembled WGS sequence"/>
</dbReference>
<dbReference type="RefSeq" id="WP_020634457.1">
    <property type="nucleotide sequence ID" value="NZ_KB913032.1"/>
</dbReference>
<dbReference type="AlphaFoldDB" id="A0A229RFX7"/>
<sequence>MASVIGKKVGGRTYYYLVTSARVDGEPRVVSQRYLGTAEEIGRAMDGDVSAPGEARHRTFGDVAAVWATLRRLDFVRRVDDAVGAQRAATTLGTHLALAVLHRATAPETPLADWWRDSVAREFLKADPPNHWRALQRLTPERIARIETTVADAVLSSLGTGNAALAVDVPQFATFTTADPCRCELAGLGLVVTKDGAIPLVSHAYPREGAPPFAALADDLRSLYPADDVTLVFTAGQAAQLDLGRHFVGALPLSEHPDLLAKPASARKPVDPERFAGLTAFDTRAAVAGVRRRVILTHSETLHNAQARAFGEELGTATRELAGLDAALASGTYRGDRGQVNAEIARITRGRRVERVLSPSLAGTRPGEIRLTWKVDDAAVSRLHDEFFGKQVLVTDHDWPVSEVVTAYRARTHLDSTFRWLTGPAVAGPAPRWDWTPHRIAIHTLVTVLASTVTHLMRRDADRAGMNLSVRELMDSLAGIGETVLRYPSTGGRPRTRRLLTERSPEQQALFDLFGLTALDGYEARRSSEPPASAR</sequence>